<dbReference type="Proteomes" id="UP000036045">
    <property type="component" value="Unassembled WGS sequence"/>
</dbReference>
<organism evidence="2 3">
    <name type="scientific">Niallia circulans</name>
    <name type="common">Bacillus circulans</name>
    <dbReference type="NCBI Taxonomy" id="1397"/>
    <lineage>
        <taxon>Bacteria</taxon>
        <taxon>Bacillati</taxon>
        <taxon>Bacillota</taxon>
        <taxon>Bacilli</taxon>
        <taxon>Bacillales</taxon>
        <taxon>Bacillaceae</taxon>
        <taxon>Niallia</taxon>
    </lineage>
</organism>
<dbReference type="PANTHER" id="PTHR36834">
    <property type="entry name" value="MEMBRANE PROTEIN-RELATED"/>
    <property type="match status" value="1"/>
</dbReference>
<name>A0A0J1IR93_NIACI</name>
<gene>
    <name evidence="2" type="ORF">ABW02_01650</name>
</gene>
<dbReference type="InterPro" id="IPR053150">
    <property type="entry name" value="Teicoplanin_resist-assoc"/>
</dbReference>
<accession>A0A0J1IR93</accession>
<keyword evidence="3" id="KW-1185">Reference proteome</keyword>
<feature type="domain" description="VanZ-like" evidence="1">
    <location>
        <begin position="13"/>
        <end position="145"/>
    </location>
</feature>
<evidence type="ECO:0000313" key="3">
    <source>
        <dbReference type="Proteomes" id="UP000036045"/>
    </source>
</evidence>
<reference evidence="2 3" key="1">
    <citation type="submission" date="2015-05" db="EMBL/GenBank/DDBJ databases">
        <title>Whole genome sequence and identification of bacterial endophytes from Costus igneus.</title>
        <authorList>
            <person name="Lee Y.P."/>
            <person name="Gan H.M."/>
            <person name="Eng W."/>
            <person name="Wheatley M.S."/>
            <person name="Caraballo A."/>
            <person name="Polter S."/>
            <person name="Savka M.A."/>
            <person name="Hudson A.O."/>
        </authorList>
    </citation>
    <scope>NUCLEOTIDE SEQUENCE [LARGE SCALE GENOMIC DNA]</scope>
    <source>
        <strain evidence="2 3">RIT379</strain>
    </source>
</reference>
<dbReference type="PANTHER" id="PTHR36834:SF1">
    <property type="entry name" value="INTEGRAL MEMBRANE PROTEIN"/>
    <property type="match status" value="1"/>
</dbReference>
<protein>
    <submittedName>
        <fullName evidence="2">VanZ like family protein</fullName>
    </submittedName>
</protein>
<proteinExistence type="predicted"/>
<dbReference type="GeneID" id="56349337"/>
<evidence type="ECO:0000313" key="2">
    <source>
        <dbReference type="EMBL" id="KLV28469.1"/>
    </source>
</evidence>
<dbReference type="OrthoDB" id="4822551at2"/>
<dbReference type="AlphaFoldDB" id="A0A0J1IR93"/>
<sequence>MKKIGKVALKISFVFYLLALVYLLFLGTRAIFWSDISWIEYIKNSSNFVPFKTITTYILAMFDGSMNMYIPIENLFGNFMMFMPMGIYLPYLFKHLNKFSRFTISMSSLLIVIEVVQVVTRLGSFDIDDFILNMLGAWIGYGVWKTKVVQYLLK</sequence>
<dbReference type="RefSeq" id="WP_047940164.1">
    <property type="nucleotide sequence ID" value="NZ_CP053989.1"/>
</dbReference>
<dbReference type="Pfam" id="PF04892">
    <property type="entry name" value="VanZ"/>
    <property type="match status" value="1"/>
</dbReference>
<comment type="caution">
    <text evidence="2">The sequence shown here is derived from an EMBL/GenBank/DDBJ whole genome shotgun (WGS) entry which is preliminary data.</text>
</comment>
<dbReference type="PATRIC" id="fig|1397.4.peg.368"/>
<dbReference type="EMBL" id="LDPH01000001">
    <property type="protein sequence ID" value="KLV28469.1"/>
    <property type="molecule type" value="Genomic_DNA"/>
</dbReference>
<dbReference type="InterPro" id="IPR006976">
    <property type="entry name" value="VanZ-like"/>
</dbReference>
<evidence type="ECO:0000259" key="1">
    <source>
        <dbReference type="Pfam" id="PF04892"/>
    </source>
</evidence>